<feature type="transmembrane region" description="Helical" evidence="7">
    <location>
        <begin position="111"/>
        <end position="130"/>
    </location>
</feature>
<proteinExistence type="inferred from homology"/>
<dbReference type="Proteomes" id="UP000007797">
    <property type="component" value="Unassembled WGS sequence"/>
</dbReference>
<organism evidence="9 10">
    <name type="scientific">Cavenderia fasciculata</name>
    <name type="common">Slime mold</name>
    <name type="synonym">Dictyostelium fasciculatum</name>
    <dbReference type="NCBI Taxonomy" id="261658"/>
    <lineage>
        <taxon>Eukaryota</taxon>
        <taxon>Amoebozoa</taxon>
        <taxon>Evosea</taxon>
        <taxon>Eumycetozoa</taxon>
        <taxon>Dictyostelia</taxon>
        <taxon>Acytosteliales</taxon>
        <taxon>Cavenderiaceae</taxon>
        <taxon>Cavenderia</taxon>
    </lineage>
</organism>
<dbReference type="RefSeq" id="XP_004352348.1">
    <property type="nucleotide sequence ID" value="XM_004352296.1"/>
</dbReference>
<dbReference type="GO" id="GO:0005789">
    <property type="term" value="C:endoplasmic reticulum membrane"/>
    <property type="evidence" value="ECO:0007669"/>
    <property type="project" value="TreeGrafter"/>
</dbReference>
<evidence type="ECO:0000259" key="8">
    <source>
        <dbReference type="Pfam" id="PF09335"/>
    </source>
</evidence>
<gene>
    <name evidence="9" type="ORF">DFA_09695</name>
</gene>
<feature type="transmembrane region" description="Helical" evidence="7">
    <location>
        <begin position="142"/>
        <end position="172"/>
    </location>
</feature>
<accession>F4Q8C3</accession>
<comment type="subcellular location">
    <subcellularLocation>
        <location evidence="1">Membrane</location>
        <topology evidence="1">Multi-pass membrane protein</topology>
    </subcellularLocation>
</comment>
<comment type="similarity">
    <text evidence="5">Belongs to the TMEM41 family.</text>
</comment>
<keyword evidence="3 7" id="KW-1133">Transmembrane helix</keyword>
<dbReference type="GeneID" id="14867920"/>
<evidence type="ECO:0000256" key="7">
    <source>
        <dbReference type="SAM" id="Phobius"/>
    </source>
</evidence>
<feature type="domain" description="VTT" evidence="8">
    <location>
        <begin position="130"/>
        <end position="249"/>
    </location>
</feature>
<feature type="region of interest" description="Disordered" evidence="6">
    <location>
        <begin position="1"/>
        <end position="52"/>
    </location>
</feature>
<dbReference type="EMBL" id="GL883025">
    <property type="protein sequence ID" value="EGG16023.1"/>
    <property type="molecule type" value="Genomic_DNA"/>
</dbReference>
<dbReference type="OrthoDB" id="3364966at2759"/>
<feature type="transmembrane region" description="Helical" evidence="7">
    <location>
        <begin position="62"/>
        <end position="81"/>
    </location>
</feature>
<evidence type="ECO:0000256" key="3">
    <source>
        <dbReference type="ARBA" id="ARBA00022989"/>
    </source>
</evidence>
<dbReference type="InterPro" id="IPR045014">
    <property type="entry name" value="TM41A/B"/>
</dbReference>
<feature type="transmembrane region" description="Helical" evidence="7">
    <location>
        <begin position="228"/>
        <end position="246"/>
    </location>
</feature>
<feature type="transmembrane region" description="Helical" evidence="7">
    <location>
        <begin position="198"/>
        <end position="216"/>
    </location>
</feature>
<evidence type="ECO:0000256" key="6">
    <source>
        <dbReference type="SAM" id="MobiDB-lite"/>
    </source>
</evidence>
<dbReference type="STRING" id="1054147.F4Q8C3"/>
<name>F4Q8C3_CACFS</name>
<evidence type="ECO:0000256" key="5">
    <source>
        <dbReference type="ARBA" id="ARBA00025797"/>
    </source>
</evidence>
<protein>
    <recommendedName>
        <fullName evidence="8">VTT domain-containing protein</fullName>
    </recommendedName>
</protein>
<evidence type="ECO:0000256" key="2">
    <source>
        <dbReference type="ARBA" id="ARBA00022692"/>
    </source>
</evidence>
<feature type="compositionally biased region" description="Low complexity" evidence="6">
    <location>
        <begin position="1"/>
        <end position="24"/>
    </location>
</feature>
<evidence type="ECO:0000256" key="1">
    <source>
        <dbReference type="ARBA" id="ARBA00004141"/>
    </source>
</evidence>
<sequence>MKSSSSANKRTSSSSSSSSSSSESTIDDCNIENRNKNINTTTKKKDNNGATTINDEHKPLPLSLLLVIFIIALASITFLVLKFPSLSDLPRSFEDVKQLSDILNQYTDDNYFIVITTYAFIYIFLQAFSIPGSIFLSFLSGALFGIWVGFPLVCAVATIGATCSYMSSYYIVRNLVKKFFPDKLTVFATEVNKRRSNLLNYIIFLRITPFLPNWFINLASPIIDVPIGTFMIGTFVGIAPATFIAVKAGLSLQELTKPSDIFDTKSILSMALLALLSILPTLDPVKRRLDKLLNKKQE</sequence>
<dbReference type="Pfam" id="PF09335">
    <property type="entry name" value="VTT_dom"/>
    <property type="match status" value="1"/>
</dbReference>
<evidence type="ECO:0000313" key="9">
    <source>
        <dbReference type="EMBL" id="EGG16023.1"/>
    </source>
</evidence>
<dbReference type="OMA" id="CIKIPRD"/>
<dbReference type="PANTHER" id="PTHR43220">
    <property type="match status" value="1"/>
</dbReference>
<dbReference type="GO" id="GO:0000045">
    <property type="term" value="P:autophagosome assembly"/>
    <property type="evidence" value="ECO:0007669"/>
    <property type="project" value="TreeGrafter"/>
</dbReference>
<keyword evidence="4 7" id="KW-0472">Membrane</keyword>
<dbReference type="PANTHER" id="PTHR43220:SF18">
    <property type="entry name" value="TRANSMEMBRANE PROTEIN 41B"/>
    <property type="match status" value="1"/>
</dbReference>
<evidence type="ECO:0000256" key="4">
    <source>
        <dbReference type="ARBA" id="ARBA00023136"/>
    </source>
</evidence>
<dbReference type="AlphaFoldDB" id="F4Q8C3"/>
<dbReference type="InterPro" id="IPR032816">
    <property type="entry name" value="VTT_dom"/>
</dbReference>
<keyword evidence="10" id="KW-1185">Reference proteome</keyword>
<keyword evidence="2 7" id="KW-0812">Transmembrane</keyword>
<dbReference type="KEGG" id="dfa:DFA_09695"/>
<reference evidence="10" key="1">
    <citation type="journal article" date="2011" name="Genome Res.">
        <title>Phylogeny-wide analysis of social amoeba genomes highlights ancient origins for complex intercellular communication.</title>
        <authorList>
            <person name="Heidel A.J."/>
            <person name="Lawal H.M."/>
            <person name="Felder M."/>
            <person name="Schilde C."/>
            <person name="Helps N.R."/>
            <person name="Tunggal B."/>
            <person name="Rivero F."/>
            <person name="John U."/>
            <person name="Schleicher M."/>
            <person name="Eichinger L."/>
            <person name="Platzer M."/>
            <person name="Noegel A.A."/>
            <person name="Schaap P."/>
            <person name="Gloeckner G."/>
        </authorList>
    </citation>
    <scope>NUCLEOTIDE SEQUENCE [LARGE SCALE GENOMIC DNA]</scope>
    <source>
        <strain evidence="10">SH3</strain>
    </source>
</reference>
<evidence type="ECO:0000313" key="10">
    <source>
        <dbReference type="Proteomes" id="UP000007797"/>
    </source>
</evidence>